<dbReference type="RefSeq" id="XP_033657950.1">
    <property type="nucleotide sequence ID" value="XM_033800131.1"/>
</dbReference>
<protein>
    <submittedName>
        <fullName evidence="2">Uncharacterized protein</fullName>
    </submittedName>
</protein>
<feature type="compositionally biased region" description="Basic and acidic residues" evidence="1">
    <location>
        <begin position="1"/>
        <end position="18"/>
    </location>
</feature>
<dbReference type="GeneID" id="54553306"/>
<dbReference type="AlphaFoldDB" id="A0A6A6JUZ5"/>
<name>A0A6A6JUZ5_WESOR</name>
<dbReference type="Proteomes" id="UP000800097">
    <property type="component" value="Unassembled WGS sequence"/>
</dbReference>
<gene>
    <name evidence="2" type="ORF">EI97DRAFT_447931</name>
</gene>
<evidence type="ECO:0000313" key="3">
    <source>
        <dbReference type="Proteomes" id="UP000800097"/>
    </source>
</evidence>
<organism evidence="2 3">
    <name type="scientific">Westerdykella ornata</name>
    <dbReference type="NCBI Taxonomy" id="318751"/>
    <lineage>
        <taxon>Eukaryota</taxon>
        <taxon>Fungi</taxon>
        <taxon>Dikarya</taxon>
        <taxon>Ascomycota</taxon>
        <taxon>Pezizomycotina</taxon>
        <taxon>Dothideomycetes</taxon>
        <taxon>Pleosporomycetidae</taxon>
        <taxon>Pleosporales</taxon>
        <taxon>Sporormiaceae</taxon>
        <taxon>Westerdykella</taxon>
    </lineage>
</organism>
<feature type="region of interest" description="Disordered" evidence="1">
    <location>
        <begin position="1"/>
        <end position="35"/>
    </location>
</feature>
<evidence type="ECO:0000313" key="2">
    <source>
        <dbReference type="EMBL" id="KAF2280412.1"/>
    </source>
</evidence>
<sequence>MGERKSRASPKLNKDHSSSRKMSSSSSTTPTAAIVRCPASTLRRLRHLKDREVVTLFTPVVPHPPSTTLAKDMDPFEPLGRALPGLVRHVPYRLDIGMTETHRDHLSSAGAIFVVVCATENITSRNAGALEKQARFASDLQNKVQTSSDLANVPVVVLLVTNGAARYSHEEALKAFPVLVTCEDYTPRPLQGAVHRIFGK</sequence>
<accession>A0A6A6JUZ5</accession>
<keyword evidence="3" id="KW-1185">Reference proteome</keyword>
<proteinExistence type="predicted"/>
<dbReference type="EMBL" id="ML986485">
    <property type="protein sequence ID" value="KAF2280412.1"/>
    <property type="molecule type" value="Genomic_DNA"/>
</dbReference>
<reference evidence="2" key="1">
    <citation type="journal article" date="2020" name="Stud. Mycol.">
        <title>101 Dothideomycetes genomes: a test case for predicting lifestyles and emergence of pathogens.</title>
        <authorList>
            <person name="Haridas S."/>
            <person name="Albert R."/>
            <person name="Binder M."/>
            <person name="Bloem J."/>
            <person name="Labutti K."/>
            <person name="Salamov A."/>
            <person name="Andreopoulos B."/>
            <person name="Baker S."/>
            <person name="Barry K."/>
            <person name="Bills G."/>
            <person name="Bluhm B."/>
            <person name="Cannon C."/>
            <person name="Castanera R."/>
            <person name="Culley D."/>
            <person name="Daum C."/>
            <person name="Ezra D."/>
            <person name="Gonzalez J."/>
            <person name="Henrissat B."/>
            <person name="Kuo A."/>
            <person name="Liang C."/>
            <person name="Lipzen A."/>
            <person name="Lutzoni F."/>
            <person name="Magnuson J."/>
            <person name="Mondo S."/>
            <person name="Nolan M."/>
            <person name="Ohm R."/>
            <person name="Pangilinan J."/>
            <person name="Park H.-J."/>
            <person name="Ramirez L."/>
            <person name="Alfaro M."/>
            <person name="Sun H."/>
            <person name="Tritt A."/>
            <person name="Yoshinaga Y."/>
            <person name="Zwiers L.-H."/>
            <person name="Turgeon B."/>
            <person name="Goodwin S."/>
            <person name="Spatafora J."/>
            <person name="Crous P."/>
            <person name="Grigoriev I."/>
        </authorList>
    </citation>
    <scope>NUCLEOTIDE SEQUENCE</scope>
    <source>
        <strain evidence="2">CBS 379.55</strain>
    </source>
</reference>
<evidence type="ECO:0000256" key="1">
    <source>
        <dbReference type="SAM" id="MobiDB-lite"/>
    </source>
</evidence>
<dbReference type="OrthoDB" id="47059at2759"/>